<feature type="transmembrane region" description="Helical" evidence="5">
    <location>
        <begin position="22"/>
        <end position="52"/>
    </location>
</feature>
<dbReference type="EMBL" id="LUKY01000032">
    <property type="protein sequence ID" value="OIZ95185.1"/>
    <property type="molecule type" value="Genomic_DNA"/>
</dbReference>
<feature type="transmembrane region" description="Helical" evidence="5">
    <location>
        <begin position="91"/>
        <end position="109"/>
    </location>
</feature>
<comment type="subcellular location">
    <subcellularLocation>
        <location evidence="1">Membrane</location>
        <topology evidence="1">Multi-pass membrane protein</topology>
    </subcellularLocation>
</comment>
<dbReference type="InterPro" id="IPR007016">
    <property type="entry name" value="O-antigen_ligase-rel_domated"/>
</dbReference>
<dbReference type="Pfam" id="PF04932">
    <property type="entry name" value="Wzy_C"/>
    <property type="match status" value="1"/>
</dbReference>
<dbReference type="InterPro" id="IPR051533">
    <property type="entry name" value="WaaL-like"/>
</dbReference>
<dbReference type="STRING" id="1225476.A1D18_03570"/>
<keyword evidence="4 5" id="KW-0472">Membrane</keyword>
<dbReference type="AlphaFoldDB" id="A0A1J8NIK9"/>
<feature type="transmembrane region" description="Helical" evidence="5">
    <location>
        <begin position="121"/>
        <end position="141"/>
    </location>
</feature>
<dbReference type="Proteomes" id="UP000183924">
    <property type="component" value="Unassembled WGS sequence"/>
</dbReference>
<evidence type="ECO:0000256" key="1">
    <source>
        <dbReference type="ARBA" id="ARBA00004141"/>
    </source>
</evidence>
<evidence type="ECO:0000256" key="3">
    <source>
        <dbReference type="ARBA" id="ARBA00022989"/>
    </source>
</evidence>
<feature type="domain" description="O-antigen ligase-related" evidence="6">
    <location>
        <begin position="193"/>
        <end position="339"/>
    </location>
</feature>
<feature type="transmembrane region" description="Helical" evidence="5">
    <location>
        <begin position="161"/>
        <end position="180"/>
    </location>
</feature>
<feature type="transmembrane region" description="Helical" evidence="5">
    <location>
        <begin position="323"/>
        <end position="346"/>
    </location>
</feature>
<accession>A0A1J8NIK9</accession>
<reference evidence="7 8" key="1">
    <citation type="submission" date="2016-03" db="EMBL/GenBank/DDBJ databases">
        <title>Comparative genomics of Rickettsiella.</title>
        <authorList>
            <person name="Chandler C."/>
            <person name="Wang Y."/>
        </authorList>
    </citation>
    <scope>NUCLEOTIDE SEQUENCE [LARGE SCALE GENOMIC DNA]</scope>
    <source>
        <strain evidence="7 8">RCFS May 2013</strain>
    </source>
</reference>
<gene>
    <name evidence="7" type="ORF">A1D18_03570</name>
</gene>
<comment type="caution">
    <text evidence="7">The sequence shown here is derived from an EMBL/GenBank/DDBJ whole genome shotgun (WGS) entry which is preliminary data.</text>
</comment>
<keyword evidence="8" id="KW-1185">Reference proteome</keyword>
<feature type="transmembrane region" description="Helical" evidence="5">
    <location>
        <begin position="384"/>
        <end position="401"/>
    </location>
</feature>
<evidence type="ECO:0000259" key="6">
    <source>
        <dbReference type="Pfam" id="PF04932"/>
    </source>
</evidence>
<evidence type="ECO:0000256" key="5">
    <source>
        <dbReference type="SAM" id="Phobius"/>
    </source>
</evidence>
<keyword evidence="2 5" id="KW-0812">Transmembrane</keyword>
<name>A0A1J8NIK9_9COXI</name>
<feature type="transmembrane region" description="Helical" evidence="5">
    <location>
        <begin position="187"/>
        <end position="205"/>
    </location>
</feature>
<dbReference type="PANTHER" id="PTHR37422">
    <property type="entry name" value="TEICHURONIC ACID BIOSYNTHESIS PROTEIN TUAE"/>
    <property type="match status" value="1"/>
</dbReference>
<feature type="transmembrane region" description="Helical" evidence="5">
    <location>
        <begin position="64"/>
        <end position="85"/>
    </location>
</feature>
<feature type="transmembrane region" description="Helical" evidence="5">
    <location>
        <begin position="225"/>
        <end position="247"/>
    </location>
</feature>
<evidence type="ECO:0000313" key="7">
    <source>
        <dbReference type="EMBL" id="OIZ95185.1"/>
    </source>
</evidence>
<organism evidence="7 8">
    <name type="scientific">Candidatus Rickettsiella isopodorum</name>
    <dbReference type="NCBI Taxonomy" id="1225476"/>
    <lineage>
        <taxon>Bacteria</taxon>
        <taxon>Pseudomonadati</taxon>
        <taxon>Pseudomonadota</taxon>
        <taxon>Gammaproteobacteria</taxon>
        <taxon>Legionellales</taxon>
        <taxon>Coxiellaceae</taxon>
        <taxon>Rickettsiella</taxon>
    </lineage>
</organism>
<evidence type="ECO:0000256" key="4">
    <source>
        <dbReference type="ARBA" id="ARBA00023136"/>
    </source>
</evidence>
<evidence type="ECO:0000256" key="2">
    <source>
        <dbReference type="ARBA" id="ARBA00022692"/>
    </source>
</evidence>
<dbReference type="PANTHER" id="PTHR37422:SF13">
    <property type="entry name" value="LIPOPOLYSACCHARIDE BIOSYNTHESIS PROTEIN PA4999-RELATED"/>
    <property type="match status" value="1"/>
</dbReference>
<feature type="transmembrane region" description="Helical" evidence="5">
    <location>
        <begin position="358"/>
        <end position="377"/>
    </location>
</feature>
<dbReference type="OrthoDB" id="9795248at2"/>
<evidence type="ECO:0000313" key="8">
    <source>
        <dbReference type="Proteomes" id="UP000183924"/>
    </source>
</evidence>
<dbReference type="GO" id="GO:0016020">
    <property type="term" value="C:membrane"/>
    <property type="evidence" value="ECO:0007669"/>
    <property type="project" value="UniProtKB-SubCell"/>
</dbReference>
<sequence length="409" mass="46691">MSVDALTPSRPLRNYFQQLSQIFAVASAFVLPLSTAALMIFFSATVLCCLLAGNWHEKYLVLRYNPMALMFILFFGLFLIGLTYTTVQRPIAFHTVIKYSKFLLGFFLFSTFRHDKTAQYAFFAFLLSASLTLLFSLIKFFGHWDFVHRFTADSGVFKDHIFTGFLLAFTSYCYAVLAFSIKKTWRWFFVLLFLVAAYNVLFINLSRSGYVVLVSLLLLLAWQQFAWKGLLAGLLISFFLCGSLLFLPANFKERFNLAQSEVTQYKQGNFATSVGLRLEFYHNSFKLFKEHPWIGTGTGSFAQDYLAVAENKQFATQNPHNEYLNIAVQFGLLGMVILLSLFIVHAWASFRLQGIRQYFAQAVLVSIAVGSLFNSWLMDVTQGCFYVIFTALLFAGLSYKSEKITFKSN</sequence>
<keyword evidence="3 5" id="KW-1133">Transmembrane helix</keyword>
<dbReference type="RefSeq" id="WP_071662445.1">
    <property type="nucleotide sequence ID" value="NZ_LUKY01000032.1"/>
</dbReference>
<proteinExistence type="predicted"/>
<protein>
    <recommendedName>
        <fullName evidence="6">O-antigen ligase-related domain-containing protein</fullName>
    </recommendedName>
</protein>